<dbReference type="KEGG" id="axe:P40_08490"/>
<sequence length="252" mass="28620">MPASPTTTGLSGLLLYGTLESLLNQVLTAHSRGRDQLAALDGTVVRLRGDQPRWVLYVLIYADGIELLTDYEGQVDIRIRAPLGALLHWLLAPNSSSEELRITGPEDLLLRLERMISEFSLWPLVRNWLDDHVRLHDLLALLRREDPAWLERLATLPTQVGELATQLAEQRLLQEDLLDELRQMRLELRRSRRLDLAFLLVGLGLISAAFMRVQGDWHSLWQTLSHDYLSLTLLSLGLALLLGRLWGNKKSS</sequence>
<gene>
    <name evidence="3" type="ORF">LZG35_03680</name>
</gene>
<feature type="transmembrane region" description="Helical" evidence="2">
    <location>
        <begin position="194"/>
        <end position="213"/>
    </location>
</feature>
<keyword evidence="2" id="KW-1133">Transmembrane helix</keyword>
<evidence type="ECO:0000256" key="2">
    <source>
        <dbReference type="SAM" id="Phobius"/>
    </source>
</evidence>
<keyword evidence="4" id="KW-1185">Reference proteome</keyword>
<dbReference type="RefSeq" id="WP_080530814.1">
    <property type="nucleotide sequence ID" value="NZ_CP012331.1"/>
</dbReference>
<keyword evidence="2" id="KW-0812">Transmembrane</keyword>
<proteinExistence type="predicted"/>
<dbReference type="Proteomes" id="UP001107961">
    <property type="component" value="Unassembled WGS sequence"/>
</dbReference>
<comment type="caution">
    <text evidence="3">The sequence shown here is derived from an EMBL/GenBank/DDBJ whole genome shotgun (WGS) entry which is preliminary data.</text>
</comment>
<evidence type="ECO:0008006" key="5">
    <source>
        <dbReference type="Google" id="ProtNLM"/>
    </source>
</evidence>
<organism evidence="3 4">
    <name type="scientific">Alloalcanivorax xenomutans</name>
    <dbReference type="NCBI Taxonomy" id="1094342"/>
    <lineage>
        <taxon>Bacteria</taxon>
        <taxon>Pseudomonadati</taxon>
        <taxon>Pseudomonadota</taxon>
        <taxon>Gammaproteobacteria</taxon>
        <taxon>Oceanospirillales</taxon>
        <taxon>Alcanivoracaceae</taxon>
        <taxon>Alloalcanivorax</taxon>
    </lineage>
</organism>
<reference evidence="3" key="1">
    <citation type="submission" date="2022-01" db="EMBL/GenBank/DDBJ databases">
        <authorList>
            <person name="Karlyshev A.V."/>
            <person name="Jaspars M."/>
        </authorList>
    </citation>
    <scope>NUCLEOTIDE SEQUENCE</scope>
    <source>
        <strain evidence="3">AGSA3-2</strain>
    </source>
</reference>
<evidence type="ECO:0000313" key="4">
    <source>
        <dbReference type="Proteomes" id="UP001107961"/>
    </source>
</evidence>
<name>A0A9Q3VZ49_9GAMM</name>
<feature type="transmembrane region" description="Helical" evidence="2">
    <location>
        <begin position="228"/>
        <end position="247"/>
    </location>
</feature>
<evidence type="ECO:0000313" key="3">
    <source>
        <dbReference type="EMBL" id="MCE7507725.1"/>
    </source>
</evidence>
<evidence type="ECO:0000256" key="1">
    <source>
        <dbReference type="SAM" id="Coils"/>
    </source>
</evidence>
<keyword evidence="2" id="KW-0472">Membrane</keyword>
<dbReference type="AlphaFoldDB" id="A0A9Q3VZ49"/>
<protein>
    <recommendedName>
        <fullName evidence="5">Ubiquinone biosynthesis protein UbiJ</fullName>
    </recommendedName>
</protein>
<keyword evidence="1" id="KW-0175">Coiled coil</keyword>
<feature type="coiled-coil region" evidence="1">
    <location>
        <begin position="167"/>
        <end position="194"/>
    </location>
</feature>
<dbReference type="EMBL" id="JAJVKT010000003">
    <property type="protein sequence ID" value="MCE7507725.1"/>
    <property type="molecule type" value="Genomic_DNA"/>
</dbReference>
<accession>A0A9Q3VZ49</accession>